<dbReference type="OrthoDB" id="6095333at2759"/>
<dbReference type="EMBL" id="CAJPWZ010001798">
    <property type="protein sequence ID" value="CAG2224240.1"/>
    <property type="molecule type" value="Genomic_DNA"/>
</dbReference>
<keyword evidence="1" id="KW-0732">Signal</keyword>
<protein>
    <submittedName>
        <fullName evidence="2">Uncharacterized protein</fullName>
    </submittedName>
</protein>
<feature type="signal peptide" evidence="1">
    <location>
        <begin position="1"/>
        <end position="16"/>
    </location>
</feature>
<comment type="caution">
    <text evidence="2">The sequence shown here is derived from an EMBL/GenBank/DDBJ whole genome shotgun (WGS) entry which is preliminary data.</text>
</comment>
<name>A0A8S3SWZ3_MYTED</name>
<dbReference type="Proteomes" id="UP000683360">
    <property type="component" value="Unassembled WGS sequence"/>
</dbReference>
<evidence type="ECO:0000256" key="1">
    <source>
        <dbReference type="SAM" id="SignalP"/>
    </source>
</evidence>
<feature type="chain" id="PRO_5035760266" evidence="1">
    <location>
        <begin position="17"/>
        <end position="703"/>
    </location>
</feature>
<organism evidence="2 3">
    <name type="scientific">Mytilus edulis</name>
    <name type="common">Blue mussel</name>
    <dbReference type="NCBI Taxonomy" id="6550"/>
    <lineage>
        <taxon>Eukaryota</taxon>
        <taxon>Metazoa</taxon>
        <taxon>Spiralia</taxon>
        <taxon>Lophotrochozoa</taxon>
        <taxon>Mollusca</taxon>
        <taxon>Bivalvia</taxon>
        <taxon>Autobranchia</taxon>
        <taxon>Pteriomorphia</taxon>
        <taxon>Mytilida</taxon>
        <taxon>Mytiloidea</taxon>
        <taxon>Mytilidae</taxon>
        <taxon>Mytilinae</taxon>
        <taxon>Mytilus</taxon>
    </lineage>
</organism>
<evidence type="ECO:0000313" key="3">
    <source>
        <dbReference type="Proteomes" id="UP000683360"/>
    </source>
</evidence>
<reference evidence="2" key="1">
    <citation type="submission" date="2021-03" db="EMBL/GenBank/DDBJ databases">
        <authorList>
            <person name="Bekaert M."/>
        </authorList>
    </citation>
    <scope>NUCLEOTIDE SEQUENCE</scope>
</reference>
<evidence type="ECO:0000313" key="2">
    <source>
        <dbReference type="EMBL" id="CAG2224240.1"/>
    </source>
</evidence>
<proteinExistence type="predicted"/>
<dbReference type="AlphaFoldDB" id="A0A8S3SWZ3"/>
<keyword evidence="3" id="KW-1185">Reference proteome</keyword>
<sequence>MSPLICVLFLVVAASAYDYVGSPKTVVLKHSALGDVYGIGSPSVVSYLDYSNKFHGFKITNSRFTFGGIGYKLNCDSQRFYNLWGNCWSIYHSRSVCFDRLRKQHLFNVFPGGNDFNDGAVVVKNGVYGNDYDIGVGSVVSYGDYFNKYHGFKISDSRFSYGGHTYTLKCGLQRFYNLWGNCWSSYHSRSVCFGRLRKQHLFDVYSGDYDVDDYDLGVGSVVSYGDYFNKYHGFKIRDSRFSYGGHAYTLKCGLQRFYNLWGNCWSSYHSRSVCFGRLRKLHLFDVYSGDYDVDDYDLGVGSVVSYGDYFNKYHGFKISDNRFSYGGHGYDVDGGVYGDDYDLGVGSVVSYGDYFNKYHGFKISDSRFSYGGHAYDYTGNPKTVVLKHSALGDVYGIGSPSVVSYLDYCNKFHGFKISNSRFTFGGIDYDFDDGAVVVKNGVNGSDYDIGVGSVVRYGDYFNKYHGFKISDSRFSYGGHAYTLKCGLQRFYNLWGNCWSSYHSRSVCFGRLRKQHLFDVYSGDVVYGDDYDVGVGSVVSYGDYFNKYHGFKISDSRFSYGGHAYTLKCGLQRFYNLWGNCWSSYHSRSVCFGRLRKQHLFDVYSGDVVYGDDNDVGVGSVVSYGDYFNKYHGFKISDSRFSYGGHAYTLKCGLQRFYNLWGNCWSSYHSRKVCFGRLRKQHLFDVYPGGNKLLRLRCWCRFRS</sequence>
<accession>A0A8S3SWZ3</accession>
<gene>
    <name evidence="2" type="ORF">MEDL_37425</name>
</gene>